<accession>A0ABY7E4C2</accession>
<dbReference type="Proteomes" id="UP001164746">
    <property type="component" value="Chromosome 4"/>
</dbReference>
<feature type="transmembrane region" description="Helical" evidence="1">
    <location>
        <begin position="14"/>
        <end position="42"/>
    </location>
</feature>
<gene>
    <name evidence="2" type="ORF">MAR_010389</name>
</gene>
<organism evidence="2 3">
    <name type="scientific">Mya arenaria</name>
    <name type="common">Soft-shell clam</name>
    <dbReference type="NCBI Taxonomy" id="6604"/>
    <lineage>
        <taxon>Eukaryota</taxon>
        <taxon>Metazoa</taxon>
        <taxon>Spiralia</taxon>
        <taxon>Lophotrochozoa</taxon>
        <taxon>Mollusca</taxon>
        <taxon>Bivalvia</taxon>
        <taxon>Autobranchia</taxon>
        <taxon>Heteroconchia</taxon>
        <taxon>Euheterodonta</taxon>
        <taxon>Imparidentia</taxon>
        <taxon>Neoheterodontei</taxon>
        <taxon>Myida</taxon>
        <taxon>Myoidea</taxon>
        <taxon>Myidae</taxon>
        <taxon>Mya</taxon>
    </lineage>
</organism>
<keyword evidence="1" id="KW-0812">Transmembrane</keyword>
<keyword evidence="3" id="KW-1185">Reference proteome</keyword>
<feature type="transmembrane region" description="Helical" evidence="1">
    <location>
        <begin position="81"/>
        <end position="102"/>
    </location>
</feature>
<dbReference type="EMBL" id="CP111015">
    <property type="protein sequence ID" value="WAR03831.1"/>
    <property type="molecule type" value="Genomic_DNA"/>
</dbReference>
<sequence length="149" mass="16881">MRTDMGREGMDGGWAWVVLAAVLCSQILLGGICFSAGIFYFIFEREFDSNPVELSWLCSLPTTMWLISSVLYNLTGTYSSSFYLAGASSVIASLLMIHPIVCRRRNTMQKKRGLSEIIAEQEVFQVERKQTFLCDDKYTPSYKEDNADM</sequence>
<name>A0ABY7E4C2_MYAAR</name>
<keyword evidence="1" id="KW-1133">Transmembrane helix</keyword>
<evidence type="ECO:0000313" key="3">
    <source>
        <dbReference type="Proteomes" id="UP001164746"/>
    </source>
</evidence>
<protein>
    <submittedName>
        <fullName evidence="2">Uncharacterized protein</fullName>
    </submittedName>
</protein>
<keyword evidence="1" id="KW-0472">Membrane</keyword>
<evidence type="ECO:0000256" key="1">
    <source>
        <dbReference type="SAM" id="Phobius"/>
    </source>
</evidence>
<evidence type="ECO:0000313" key="2">
    <source>
        <dbReference type="EMBL" id="WAR03831.1"/>
    </source>
</evidence>
<proteinExistence type="predicted"/>
<reference evidence="2" key="1">
    <citation type="submission" date="2022-11" db="EMBL/GenBank/DDBJ databases">
        <title>Centuries of genome instability and evolution in soft-shell clam transmissible cancer (bioRxiv).</title>
        <authorList>
            <person name="Hart S.F.M."/>
            <person name="Yonemitsu M.A."/>
            <person name="Giersch R.M."/>
            <person name="Beal B.F."/>
            <person name="Arriagada G."/>
            <person name="Davis B.W."/>
            <person name="Ostrander E.A."/>
            <person name="Goff S.P."/>
            <person name="Metzger M.J."/>
        </authorList>
    </citation>
    <scope>NUCLEOTIDE SEQUENCE</scope>
    <source>
        <strain evidence="2">MELC-2E11</strain>
        <tissue evidence="2">Siphon/mantle</tissue>
    </source>
</reference>